<reference evidence="3 4" key="2">
    <citation type="submission" date="2017-10" db="EMBL/GenBank/DDBJ databases">
        <authorList>
            <person name="Banno H."/>
            <person name="Chua N.-H."/>
        </authorList>
    </citation>
    <scope>NUCLEOTIDE SEQUENCE [LARGE SCALE GENOMIC DNA]</scope>
    <source>
        <strain evidence="3 4">JK626</strain>
    </source>
</reference>
<dbReference type="EMBL" id="PDYF01000010">
    <property type="protein sequence ID" value="PHU35365.1"/>
    <property type="molecule type" value="Genomic_DNA"/>
</dbReference>
<organism evidence="3 4">
    <name type="scientific">Pseudobutyrivibrio ruminis</name>
    <dbReference type="NCBI Taxonomy" id="46206"/>
    <lineage>
        <taxon>Bacteria</taxon>
        <taxon>Bacillati</taxon>
        <taxon>Bacillota</taxon>
        <taxon>Clostridia</taxon>
        <taxon>Lachnospirales</taxon>
        <taxon>Lachnospiraceae</taxon>
        <taxon>Pseudobutyrivibrio</taxon>
    </lineage>
</organism>
<evidence type="ECO:0000313" key="4">
    <source>
        <dbReference type="Proteomes" id="UP000225889"/>
    </source>
</evidence>
<name>A0A2G3DWX2_9FIRM</name>
<evidence type="ECO:0000256" key="2">
    <source>
        <dbReference type="SAM" id="MobiDB-lite"/>
    </source>
</evidence>
<evidence type="ECO:0000256" key="1">
    <source>
        <dbReference type="SAM" id="Coils"/>
    </source>
</evidence>
<keyword evidence="1" id="KW-0175">Coiled coil</keyword>
<dbReference type="RefSeq" id="WP_099391670.1">
    <property type="nucleotide sequence ID" value="NZ_PDYF01000010.1"/>
</dbReference>
<accession>A0A2G3DWX2</accession>
<dbReference type="AlphaFoldDB" id="A0A2G3DWX2"/>
<reference evidence="3 4" key="1">
    <citation type="submission" date="2017-10" db="EMBL/GenBank/DDBJ databases">
        <title>Resolving the taxonomy of Roseburia spp., Eubacterium rectale and Agathobacter spp. through phylogenomic analysis.</title>
        <authorList>
            <person name="Sheridan P.O."/>
            <person name="Walker A.W."/>
            <person name="Duncan S.H."/>
            <person name="Scott K.P."/>
            <person name="Toole P.W.O."/>
            <person name="Luis P."/>
            <person name="Flint H.J."/>
        </authorList>
    </citation>
    <scope>NUCLEOTIDE SEQUENCE [LARGE SCALE GENOMIC DNA]</scope>
    <source>
        <strain evidence="3 4">JK626</strain>
    </source>
</reference>
<feature type="coiled-coil region" evidence="1">
    <location>
        <begin position="92"/>
        <end position="133"/>
    </location>
</feature>
<feature type="region of interest" description="Disordered" evidence="2">
    <location>
        <begin position="405"/>
        <end position="458"/>
    </location>
</feature>
<comment type="caution">
    <text evidence="3">The sequence shown here is derived from an EMBL/GenBank/DDBJ whole genome shotgun (WGS) entry which is preliminary data.</text>
</comment>
<proteinExistence type="predicted"/>
<sequence>MDYAVLKKIAEYSDVYEVAALGISSVEEMKAALKKKGATGGTFQRRTEYLAGQPAYISINGDELSYDYQTLAEDLQTLTENLIPKGYGQDSEQELEEEIEMLKRQIADLTSELQEYSQKITQQEDYISKLKAELSKRAGGSLKTELERKVLVASSISVGPKVHPSDECFLVDPDELLDVDACVARYGGELDSFYEEIPTDTEDAGFEPGHELTEKNHALRTMKTVGTKRFFSKRVRDNAEVKKVESRVGQLFPAHGDGKSERQKERDKILRNRFISLNNIIKSDRLTNQEKLMMYAMNSEYHNTHIERLLTYAGAHCINADFLIYILEDPDTCSTYENTVAFLSQFADASEYRMKLNLARELIEGKWYITADYNGRKTKFQLVPIDEINELRKAVGLPISKYSYKEEEEDDPFPDDVEEEVPKKPDFVEDIAPGSYGDIDIPDDGFEMPPMDNEELPF</sequence>
<dbReference type="SUPFAM" id="SSF46579">
    <property type="entry name" value="Prefoldin"/>
    <property type="match status" value="1"/>
</dbReference>
<feature type="compositionally biased region" description="Acidic residues" evidence="2">
    <location>
        <begin position="440"/>
        <end position="458"/>
    </location>
</feature>
<feature type="compositionally biased region" description="Acidic residues" evidence="2">
    <location>
        <begin position="406"/>
        <end position="419"/>
    </location>
</feature>
<evidence type="ECO:0000313" key="3">
    <source>
        <dbReference type="EMBL" id="PHU35365.1"/>
    </source>
</evidence>
<gene>
    <name evidence="3" type="ORF">CSX01_05210</name>
</gene>
<protein>
    <submittedName>
        <fullName evidence="3">Uncharacterized protein</fullName>
    </submittedName>
</protein>
<dbReference type="Proteomes" id="UP000225889">
    <property type="component" value="Unassembled WGS sequence"/>
</dbReference>